<dbReference type="Pfam" id="PF00106">
    <property type="entry name" value="adh_short"/>
    <property type="match status" value="1"/>
</dbReference>
<name>A0A1C7M565_GRIFR</name>
<proteinExistence type="inferred from homology"/>
<dbReference type="PRINTS" id="PR00081">
    <property type="entry name" value="GDHRDH"/>
</dbReference>
<dbReference type="GO" id="GO:0016491">
    <property type="term" value="F:oxidoreductase activity"/>
    <property type="evidence" value="ECO:0007669"/>
    <property type="project" value="UniProtKB-KW"/>
</dbReference>
<dbReference type="InterPro" id="IPR002347">
    <property type="entry name" value="SDR_fam"/>
</dbReference>
<reference evidence="4 5" key="1">
    <citation type="submission" date="2016-03" db="EMBL/GenBank/DDBJ databases">
        <title>Whole genome sequencing of Grifola frondosa 9006-11.</title>
        <authorList>
            <person name="Min B."/>
            <person name="Park H."/>
            <person name="Kim J.-G."/>
            <person name="Cho H."/>
            <person name="Oh Y.-L."/>
            <person name="Kong W.-S."/>
            <person name="Choi I.-G."/>
        </authorList>
    </citation>
    <scope>NUCLEOTIDE SEQUENCE [LARGE SCALE GENOMIC DNA]</scope>
    <source>
        <strain evidence="4 5">9006-11</strain>
    </source>
</reference>
<keyword evidence="2" id="KW-0560">Oxidoreductase</keyword>
<dbReference type="OrthoDB" id="1274115at2759"/>
<evidence type="ECO:0000256" key="1">
    <source>
        <dbReference type="ARBA" id="ARBA00006484"/>
    </source>
</evidence>
<gene>
    <name evidence="4" type="primary">yusZ_1</name>
    <name evidence="4" type="ORF">A0H81_08961</name>
</gene>
<dbReference type="Proteomes" id="UP000092993">
    <property type="component" value="Unassembled WGS sequence"/>
</dbReference>
<comment type="caution">
    <text evidence="4">The sequence shown here is derived from an EMBL/GenBank/DDBJ whole genome shotgun (WGS) entry which is preliminary data.</text>
</comment>
<evidence type="ECO:0000313" key="5">
    <source>
        <dbReference type="Proteomes" id="UP000092993"/>
    </source>
</evidence>
<dbReference type="PANTHER" id="PTHR43976">
    <property type="entry name" value="SHORT CHAIN DEHYDROGENASE"/>
    <property type="match status" value="1"/>
</dbReference>
<protein>
    <submittedName>
        <fullName evidence="4">Putative oxidoreductase YusZ</fullName>
    </submittedName>
</protein>
<keyword evidence="5" id="KW-1185">Reference proteome</keyword>
<dbReference type="PRINTS" id="PR00080">
    <property type="entry name" value="SDRFAMILY"/>
</dbReference>
<accession>A0A1C7M565</accession>
<dbReference type="SUPFAM" id="SSF51735">
    <property type="entry name" value="NAD(P)-binding Rossmann-fold domains"/>
    <property type="match status" value="1"/>
</dbReference>
<evidence type="ECO:0000256" key="2">
    <source>
        <dbReference type="ARBA" id="ARBA00023002"/>
    </source>
</evidence>
<dbReference type="InterPro" id="IPR051911">
    <property type="entry name" value="SDR_oxidoreductase"/>
</dbReference>
<evidence type="ECO:0000313" key="4">
    <source>
        <dbReference type="EMBL" id="OBZ71536.1"/>
    </source>
</evidence>
<sequence length="291" mass="31765">MTFGREKTTLVWFITGTSSGFGRRLVHIALNRGDFVIATARSLTGIQDFPQNEKLRLLQLDVTDGLEVIKHKVDEAVTYFGRIDVLVNNAGVGMMGFIEEGGSEHFRKQFQPNFYGMLDITTAALPHMRMRRSGTVVIIGSRSSWSAEAPGSGSYAASKAAARVMGETLAAEVAAFSIRVLIVEPGAFCTEKIFSDPSCGGSHMPDYDGMRLKAEATCIQVRSQLSGDPAKAMELLADVVRNEGKAKGKPWPLYLPLGEAAEVSIRNKCQKMLDVLDEWKDVICDTKLDGP</sequence>
<dbReference type="STRING" id="5627.A0A1C7M565"/>
<dbReference type="OMA" id="WKDVICD"/>
<comment type="similarity">
    <text evidence="1 3">Belongs to the short-chain dehydrogenases/reductases (SDR) family.</text>
</comment>
<dbReference type="PANTHER" id="PTHR43976:SF16">
    <property type="entry name" value="SHORT-CHAIN DEHYDROGENASE_REDUCTASE FAMILY PROTEIN"/>
    <property type="match status" value="1"/>
</dbReference>
<evidence type="ECO:0000256" key="3">
    <source>
        <dbReference type="RuleBase" id="RU000363"/>
    </source>
</evidence>
<dbReference type="InterPro" id="IPR036291">
    <property type="entry name" value="NAD(P)-bd_dom_sf"/>
</dbReference>
<dbReference type="Gene3D" id="3.40.50.720">
    <property type="entry name" value="NAD(P)-binding Rossmann-like Domain"/>
    <property type="match status" value="1"/>
</dbReference>
<dbReference type="AlphaFoldDB" id="A0A1C7M565"/>
<dbReference type="EMBL" id="LUGG01000011">
    <property type="protein sequence ID" value="OBZ71536.1"/>
    <property type="molecule type" value="Genomic_DNA"/>
</dbReference>
<organism evidence="4 5">
    <name type="scientific">Grifola frondosa</name>
    <name type="common">Maitake</name>
    <name type="synonym">Polyporus frondosus</name>
    <dbReference type="NCBI Taxonomy" id="5627"/>
    <lineage>
        <taxon>Eukaryota</taxon>
        <taxon>Fungi</taxon>
        <taxon>Dikarya</taxon>
        <taxon>Basidiomycota</taxon>
        <taxon>Agaricomycotina</taxon>
        <taxon>Agaricomycetes</taxon>
        <taxon>Polyporales</taxon>
        <taxon>Grifolaceae</taxon>
        <taxon>Grifola</taxon>
    </lineage>
</organism>